<keyword evidence="24" id="KW-0406">Ion transport</keyword>
<evidence type="ECO:0000256" key="22">
    <source>
        <dbReference type="ARBA" id="ARBA00022953"/>
    </source>
</evidence>
<reference evidence="33" key="2">
    <citation type="journal article" date="2023" name="Virus Evol.">
        <title>Limited cross-species virus transmission in a spatially restricted coral reef fish community.</title>
        <authorList>
            <person name="Costa V.A."/>
            <person name="Bellwood D.R."/>
            <person name="Mifsud J.C.O."/>
            <person name="Van Brussel K."/>
            <person name="Geoghegan J.L."/>
            <person name="Holmes E.C."/>
            <person name="Harvey E."/>
        </authorList>
    </citation>
    <scope>NUCLEOTIDE SEQUENCE</scope>
    <source>
        <strain evidence="33">F73</strain>
    </source>
</reference>
<evidence type="ECO:0000256" key="2">
    <source>
        <dbReference type="ARBA" id="ARBA00004328"/>
    </source>
</evidence>
<protein>
    <recommendedName>
        <fullName evidence="3">Genome polyprotein</fullName>
    </recommendedName>
</protein>
<keyword evidence="15" id="KW-0378">Hydrolase</keyword>
<evidence type="ECO:0000256" key="15">
    <source>
        <dbReference type="ARBA" id="ARBA00022801"/>
    </source>
</evidence>
<feature type="domain" description="SF3 helicase" evidence="31">
    <location>
        <begin position="1224"/>
        <end position="1413"/>
    </location>
</feature>
<evidence type="ECO:0000256" key="11">
    <source>
        <dbReference type="ARBA" id="ARBA00022670"/>
    </source>
</evidence>
<dbReference type="InterPro" id="IPR001205">
    <property type="entry name" value="RNA-dir_pol_C"/>
</dbReference>
<evidence type="ECO:0000256" key="7">
    <source>
        <dbReference type="ARBA" id="ARBA00022520"/>
    </source>
</evidence>
<accession>A0A9Y1D636</accession>
<evidence type="ECO:0000256" key="8">
    <source>
        <dbReference type="ARBA" id="ARBA00022553"/>
    </source>
</evidence>
<reference evidence="33" key="1">
    <citation type="submission" date="2022-05" db="EMBL/GenBank/DDBJ databases">
        <authorList>
            <person name="Costa V.A."/>
            <person name="Bellwood D.R."/>
            <person name="Mifsud J.C.O."/>
            <person name="Geoghegan J.L."/>
            <person name="Holmes E.C."/>
            <person name="Harvey E."/>
        </authorList>
    </citation>
    <scope>NUCLEOTIDE SEQUENCE</scope>
    <source>
        <strain evidence="33">F73</strain>
    </source>
</reference>
<keyword evidence="10" id="KW-0945">Host-virus interaction</keyword>
<dbReference type="InterPro" id="IPR007094">
    <property type="entry name" value="RNA-dir_pol_PSvirus"/>
</dbReference>
<dbReference type="GO" id="GO:0003723">
    <property type="term" value="F:RNA binding"/>
    <property type="evidence" value="ECO:0007669"/>
    <property type="project" value="InterPro"/>
</dbReference>
<keyword evidence="6" id="KW-1036">Host cytoplasmic vesicle</keyword>
<keyword evidence="12" id="KW-0808">Transferase</keyword>
<dbReference type="Pfam" id="PF00910">
    <property type="entry name" value="RNA_helicase"/>
    <property type="match status" value="1"/>
</dbReference>
<feature type="domain" description="RdRp catalytic" evidence="30">
    <location>
        <begin position="2283"/>
        <end position="2398"/>
    </location>
</feature>
<proteinExistence type="predicted"/>
<evidence type="ECO:0000256" key="9">
    <source>
        <dbReference type="ARBA" id="ARBA00022561"/>
    </source>
</evidence>
<sequence length="2521" mass="281379">MKAFKELVGSASKLLADPGTEQKENASDRTGGTISVNASSVSQAVSEEAYGFLPPSEVHDRFWSQCTEQDTAHYNPEKLVELASASWNTADVENAQKIIVQLPMGFYPNASFPAHGQTRYFHSLRASFHFEIMVNAAVGCIGGLMCAFSPAGVNFAGRVPGGFTMFPHTILNLGVNTSAKLKVPFTAYSNYVPVDSGDAGKLEILVWVPLKLPQGGTNDVTIQVFGCIEELDLQGPRVVRPQGPIPRRILEGAGMMNLSNSVGSRGAETMALCGETVRVDPLTAGTKAPFRDLADLTRVPMIAAALTAGSATSFEWPHTYNKGIQVAAWDFTLTNLNCVCAMFAHAFRYVRGSLVFTTTVYASTLHRGRLRISWYPGFQGMINYTEEESNNLPYLIHDIGLTPSTEFVVPFMGDSWLRPTLSQEGVDEGFEQAFKFGRLEVHVNGKLTSSSAMAQNVRFTVMVAFGEDVEWYAPCNRGVAYQAPVKDTEKGESATDSAVVVDSAEGAQAGGLAAPERTPGPIPETTVTTLNAIVKKVDIMRSCHTKPQFLFGRAQLLTIINLNLNEETVYVPHVPASGHMSLLKLFAFWTGDVVFSFFHEGPKCLMVSHSFDVETLPTEEQISSGGVIIIPAFQLCRIAVPFYNLTPMRRLLGTQPFGRLFLKSIGATEQARIWMSFQNIKLFFPVAPPVVATLRSTIQENLMNTGMNDAMAAAVEMIEAGMDPEDTLIVKRPNVMNEIFAERLNLMLDNSRDKEWLTDLVRPVMTRLIGPMLGEQEEEDNIEPIAVTLAQQLGRRRTRGHFRFDAGLSWDLSGEGTSRTHEAHEQGPSGWIRDLTNDGDVESNPGPRCKLVYLDRGLYKHYGVQHQDRVIHMGSDNVLQAAVTGKVEIVVTDVRDHDWIEEQEIQVSDLQLSAMERSVELEHHFSAHHNCETWAKEALGIKGVSQARALAVFGVIVTVVTGCVAMQQGKPKKIEEHIKKSKPNSSPDMSGIKAFFTEDLFKAITCDVTKSIFKVILRCFCYGVLFCSSPGLLTGGCVASLLALDLSSMEGLASNTKAFITALTEGDLYAMADSLTQLIYQNDPNLRNCQKESMSQFAETVLRKPEEFKEGKHAWEQSLQGFNMFSMAGRHVEWWFGLIQKFWQWVKKWFCPTQQQMVQDWLAEHRQEMVEEMAKADNLVNQAKTQGMTRQKNYQLDLQTCATRLVLWKKLCYTGQFIQMVAPLERAHNALMRIVLPPPVDHHLVRMEPFGVWISGDPGCGKSSASLSLMTALKKEIQVRLCKIDPKDNKELAELKDEVLEQSGSVYPHPPGSQYFDGYCGQMTHYLDDFLQDVDEEDGRVMCQLISSIPCSVNMADLSEKGVQYSSKFVVATTNRTDFSTKVLSTPSALERRFIVKLSIRPTQKYQKINPITKAVSLDRSLTVKDDSVETGRCWEIYEPRAASLPGRPFDIQKLAKDIVEDFVQRMNVVAKDRQMTSGLVCGRTFATPADTYEQKMQQILEEKIAAAPVTKAKKRFSEVTKYMHMRVDSYMKVAEGLMGSPLVGDIVKKTMQIKKLEAKYEASKDPSVRIRLKDECEELSELKQQYNAKTSRLDQLVDGIAKAGRELDDLLDSDDEDFADTKLVHEADEQMPASVPDNDLDQVLMDKFERWNRIINGTEPNPHYKRQVSTEPQDPMEMIQLITHQKQLEPFTYAQMSENTLTYKEPPPKCTEEQVRWCDKQYNCWRDWWEKNKMWFIGLSIVAGVVSTVCSVYLAYTHLTRSTPKLPSSDAVVAALSDEHFQDQAMSFASRLNDLEITGDEQRPYSSGSKPPPKPARANLKGLIVTQMPHQAEYSHLLQRCVALTLSDGTVIYGAAYGQHTVMTYGHHIKIGSTVKSVTYNGLSHVPSHYFVQDIVNVDENGQRWVTDLCLLIFPKMEYCMKTITGHIGAAQSGSAQLIFQGLARSHSQRVEHVTPGQFLILHNPSDWSEKTYIQSAIHYIGHNEQGMCGGLLIQKQRGTWKVVGIHNAGDGVRNGYACPIPLVAIPSEDPAGQVEVHQAAAQGVIVKVEVVDRPVYTPTQTKLQRSPLHGIVPTEMGPAPLHKNDPRIEKEIDEPLVKYCARKYLNEHFDPCPAAWNNATYELRRRVVGNIGIHKNWTVQEALNGGQNRENPVDLTTSPGLKYVRKGQKKTDLVFKDADGNIHPTVEFAKDVTEKFEAIKRGEAGTAFTAVLKDECRKNSKIKDGATRCIEACEFDFVVVFRMILGPIFEKIYEVSGLKTTLAVGINPWTDWHEMFMAMNGEVCACDYKTFDGGLTEPVMFAAGNLLACCHEEPQLVENALAPIILSEHHVSNEIWTVKGGMPSGSPATTVLNSICNSLMILTVLDYLGENLEDVVLVTYGDDCLFSVPKYQPALEGFAVQMMEMFGMVVTAPDKKSTSILAGRQAEFLKRRPYCFPGTKFIVGQLCIDTMMQKIQWCHGPEAFKQQFESFLTELVLHGPDIYTIVCNKFRHKLTNQCGIYVPDFKTQRDHVFNLFFVS</sequence>
<keyword evidence="4" id="KW-0813">Transport</keyword>
<keyword evidence="20" id="KW-0946">Virion</keyword>
<keyword evidence="25" id="KW-0472">Membrane</keyword>
<evidence type="ECO:0000256" key="17">
    <source>
        <dbReference type="ARBA" id="ARBA00022806"/>
    </source>
</evidence>
<dbReference type="Gene3D" id="3.30.70.270">
    <property type="match status" value="1"/>
</dbReference>
<dbReference type="GO" id="GO:0004197">
    <property type="term" value="F:cysteine-type endopeptidase activity"/>
    <property type="evidence" value="ECO:0007669"/>
    <property type="project" value="InterPro"/>
</dbReference>
<dbReference type="PROSITE" id="PS50507">
    <property type="entry name" value="RDRP_SSRNA_POS"/>
    <property type="match status" value="1"/>
</dbReference>
<evidence type="ECO:0000256" key="28">
    <source>
        <dbReference type="ARBA" id="ARBA00023303"/>
    </source>
</evidence>
<keyword evidence="22" id="KW-0693">Viral RNA replication</keyword>
<keyword evidence="17" id="KW-0347">Helicase</keyword>
<evidence type="ECO:0000256" key="16">
    <source>
        <dbReference type="ARBA" id="ARBA00022804"/>
    </source>
</evidence>
<keyword evidence="18" id="KW-0788">Thiol protease</keyword>
<keyword evidence="21" id="KW-1043">Host membrane</keyword>
<keyword evidence="23" id="KW-1182">Viral ion channel</keyword>
<keyword evidence="5" id="KW-0696">RNA-directed RNA polymerase</keyword>
<evidence type="ECO:0000256" key="19">
    <source>
        <dbReference type="ARBA" id="ARBA00022840"/>
    </source>
</evidence>
<keyword evidence="13" id="KW-0548">Nucleotidyltransferase</keyword>
<keyword evidence="9" id="KW-0167">Capsid protein</keyword>
<keyword evidence="16" id="KW-1161">Viral attachment to host cell</keyword>
<keyword evidence="8" id="KW-0597">Phosphoprotein</keyword>
<keyword evidence="19" id="KW-0067">ATP-binding</keyword>
<evidence type="ECO:0000256" key="24">
    <source>
        <dbReference type="ARBA" id="ARBA00023065"/>
    </source>
</evidence>
<dbReference type="SUPFAM" id="SSF88633">
    <property type="entry name" value="Positive stranded ssRNA viruses"/>
    <property type="match status" value="3"/>
</dbReference>
<evidence type="ECO:0000256" key="26">
    <source>
        <dbReference type="ARBA" id="ARBA00023200"/>
    </source>
</evidence>
<dbReference type="GO" id="GO:0019062">
    <property type="term" value="P:virion attachment to host cell"/>
    <property type="evidence" value="ECO:0007669"/>
    <property type="project" value="UniProtKB-KW"/>
</dbReference>
<evidence type="ECO:0000256" key="4">
    <source>
        <dbReference type="ARBA" id="ARBA00022448"/>
    </source>
</evidence>
<evidence type="ECO:0000256" key="14">
    <source>
        <dbReference type="ARBA" id="ARBA00022741"/>
    </source>
</evidence>
<dbReference type="InterPro" id="IPR029053">
    <property type="entry name" value="Viral_coat"/>
</dbReference>
<dbReference type="SUPFAM" id="SSF52540">
    <property type="entry name" value="P-loop containing nucleoside triphosphate hydrolases"/>
    <property type="match status" value="1"/>
</dbReference>
<dbReference type="GO" id="GO:0034220">
    <property type="term" value="P:monoatomic ion transmembrane transport"/>
    <property type="evidence" value="ECO:0007669"/>
    <property type="project" value="UniProtKB-KW"/>
</dbReference>
<dbReference type="InterPro" id="IPR043128">
    <property type="entry name" value="Rev_trsase/Diguanyl_cyclase"/>
</dbReference>
<organism evidence="33">
    <name type="scientific">Asterropteryx spinosa picornavirus</name>
    <dbReference type="NCBI Taxonomy" id="2951495"/>
    <lineage>
        <taxon>Viruses</taxon>
        <taxon>Riboviria</taxon>
        <taxon>Orthornavirae</taxon>
        <taxon>Pisuviricota</taxon>
        <taxon>Pisoniviricetes</taxon>
        <taxon>Picornavirales</taxon>
        <taxon>Picornaviridae</taxon>
    </lineage>
</organism>
<feature type="region of interest" description="Disordered" evidence="29">
    <location>
        <begin position="815"/>
        <end position="839"/>
    </location>
</feature>
<feature type="domain" description="Peptidase C3" evidence="32">
    <location>
        <begin position="1828"/>
        <end position="2027"/>
    </location>
</feature>
<evidence type="ECO:0000256" key="5">
    <source>
        <dbReference type="ARBA" id="ARBA00022484"/>
    </source>
</evidence>
<dbReference type="CDD" id="cd00205">
    <property type="entry name" value="rhv_like"/>
    <property type="match status" value="2"/>
</dbReference>
<dbReference type="Gene3D" id="2.60.120.20">
    <property type="match status" value="3"/>
</dbReference>
<evidence type="ECO:0000256" key="18">
    <source>
        <dbReference type="ARBA" id="ARBA00022807"/>
    </source>
</evidence>
<dbReference type="InterPro" id="IPR009003">
    <property type="entry name" value="Peptidase_S1_PA"/>
</dbReference>
<evidence type="ECO:0000256" key="3">
    <source>
        <dbReference type="ARBA" id="ARBA00020107"/>
    </source>
</evidence>
<dbReference type="GO" id="GO:0046718">
    <property type="term" value="P:symbiont entry into host cell"/>
    <property type="evidence" value="ECO:0007669"/>
    <property type="project" value="UniProtKB-KW"/>
</dbReference>
<keyword evidence="27" id="KW-1160">Virus entry into host cell</keyword>
<dbReference type="CDD" id="cd23193">
    <property type="entry name" value="ps-ssRNA_Picornaviridae"/>
    <property type="match status" value="1"/>
</dbReference>
<dbReference type="EMBL" id="ON596008">
    <property type="protein sequence ID" value="UVF58820.1"/>
    <property type="molecule type" value="Genomic_RNA"/>
</dbReference>
<evidence type="ECO:0000256" key="12">
    <source>
        <dbReference type="ARBA" id="ARBA00022679"/>
    </source>
</evidence>
<evidence type="ECO:0000256" key="23">
    <source>
        <dbReference type="ARBA" id="ARBA00023039"/>
    </source>
</evidence>
<dbReference type="GO" id="GO:0006508">
    <property type="term" value="P:proteolysis"/>
    <property type="evidence" value="ECO:0007669"/>
    <property type="project" value="UniProtKB-KW"/>
</dbReference>
<dbReference type="GO" id="GO:0005524">
    <property type="term" value="F:ATP binding"/>
    <property type="evidence" value="ECO:0007669"/>
    <property type="project" value="UniProtKB-KW"/>
</dbReference>
<keyword evidence="11" id="KW-0645">Protease</keyword>
<evidence type="ECO:0000256" key="29">
    <source>
        <dbReference type="SAM" id="MobiDB-lite"/>
    </source>
</evidence>
<evidence type="ECO:0000256" key="13">
    <source>
        <dbReference type="ARBA" id="ARBA00022695"/>
    </source>
</evidence>
<dbReference type="GO" id="GO:0044162">
    <property type="term" value="C:host cell cytoplasmic vesicle membrane"/>
    <property type="evidence" value="ECO:0007669"/>
    <property type="project" value="UniProtKB-SubCell"/>
</dbReference>
<dbReference type="GO" id="GO:0039694">
    <property type="term" value="P:viral RNA genome replication"/>
    <property type="evidence" value="ECO:0007669"/>
    <property type="project" value="InterPro"/>
</dbReference>
<dbReference type="GO" id="GO:0006351">
    <property type="term" value="P:DNA-templated transcription"/>
    <property type="evidence" value="ECO:0007669"/>
    <property type="project" value="InterPro"/>
</dbReference>
<feature type="region of interest" description="Disordered" evidence="29">
    <location>
        <begin position="1"/>
        <end position="33"/>
    </location>
</feature>
<keyword evidence="14" id="KW-0547">Nucleotide-binding</keyword>
<dbReference type="GO" id="GO:0019028">
    <property type="term" value="C:viral capsid"/>
    <property type="evidence" value="ECO:0007669"/>
    <property type="project" value="UniProtKB-KW"/>
</dbReference>
<evidence type="ECO:0000313" key="33">
    <source>
        <dbReference type="EMBL" id="UVF58820.1"/>
    </source>
</evidence>
<dbReference type="GO" id="GO:0005198">
    <property type="term" value="F:structural molecule activity"/>
    <property type="evidence" value="ECO:0007669"/>
    <property type="project" value="InterPro"/>
</dbReference>
<dbReference type="InterPro" id="IPR043502">
    <property type="entry name" value="DNA/RNA_pol_sf"/>
</dbReference>
<evidence type="ECO:0000256" key="10">
    <source>
        <dbReference type="ARBA" id="ARBA00022581"/>
    </source>
</evidence>
<dbReference type="InterPro" id="IPR044067">
    <property type="entry name" value="PCV_3C_PRO"/>
</dbReference>
<evidence type="ECO:0000256" key="25">
    <source>
        <dbReference type="ARBA" id="ARBA00023136"/>
    </source>
</evidence>
<dbReference type="PROSITE" id="PS51218">
    <property type="entry name" value="SF3_HELICASE_2"/>
    <property type="match status" value="1"/>
</dbReference>
<evidence type="ECO:0000256" key="27">
    <source>
        <dbReference type="ARBA" id="ARBA00023296"/>
    </source>
</evidence>
<dbReference type="Pfam" id="PF00680">
    <property type="entry name" value="RdRP_1"/>
    <property type="match status" value="1"/>
</dbReference>
<keyword evidence="28" id="KW-0407">Ion channel</keyword>
<evidence type="ECO:0000259" key="30">
    <source>
        <dbReference type="PROSITE" id="PS50507"/>
    </source>
</evidence>
<evidence type="ECO:0000259" key="31">
    <source>
        <dbReference type="PROSITE" id="PS51218"/>
    </source>
</evidence>
<dbReference type="GO" id="GO:0003968">
    <property type="term" value="F:RNA-directed RNA polymerase activity"/>
    <property type="evidence" value="ECO:0007669"/>
    <property type="project" value="UniProtKB-KW"/>
</dbReference>
<dbReference type="InterPro" id="IPR001676">
    <property type="entry name" value="Picornavirus_capsid"/>
</dbReference>
<evidence type="ECO:0000256" key="20">
    <source>
        <dbReference type="ARBA" id="ARBA00022844"/>
    </source>
</evidence>
<dbReference type="InterPro" id="IPR014759">
    <property type="entry name" value="Helicase_SF3_ssRNA_vir"/>
</dbReference>
<dbReference type="GO" id="GO:0003724">
    <property type="term" value="F:RNA helicase activity"/>
    <property type="evidence" value="ECO:0007669"/>
    <property type="project" value="InterPro"/>
</dbReference>
<dbReference type="Pfam" id="PF00073">
    <property type="entry name" value="Rhv"/>
    <property type="match status" value="2"/>
</dbReference>
<dbReference type="GO" id="GO:0015267">
    <property type="term" value="F:channel activity"/>
    <property type="evidence" value="ECO:0007669"/>
    <property type="project" value="UniProtKB-KW"/>
</dbReference>
<dbReference type="InterPro" id="IPR043504">
    <property type="entry name" value="Peptidase_S1_PA_chymotrypsin"/>
</dbReference>
<dbReference type="PROSITE" id="PS51874">
    <property type="entry name" value="PCV_3C_PRO"/>
    <property type="match status" value="1"/>
</dbReference>
<comment type="subcellular location">
    <subcellularLocation>
        <location evidence="1">Host cytoplasmic vesicle membrane</location>
        <topology evidence="1">Peripheral membrane protein</topology>
        <orientation evidence="1">Cytoplasmic side</orientation>
    </subcellularLocation>
    <subcellularLocation>
        <location evidence="2">Virion</location>
    </subcellularLocation>
</comment>
<dbReference type="SUPFAM" id="SSF56672">
    <property type="entry name" value="DNA/RNA polymerases"/>
    <property type="match status" value="1"/>
</dbReference>
<dbReference type="InterPro" id="IPR000605">
    <property type="entry name" value="Helicase_SF3_ssDNA/RNA_vir"/>
</dbReference>
<evidence type="ECO:0000256" key="21">
    <source>
        <dbReference type="ARBA" id="ARBA00022870"/>
    </source>
</evidence>
<dbReference type="SUPFAM" id="SSF50494">
    <property type="entry name" value="Trypsin-like serine proteases"/>
    <property type="match status" value="1"/>
</dbReference>
<evidence type="ECO:0000259" key="32">
    <source>
        <dbReference type="PROSITE" id="PS51874"/>
    </source>
</evidence>
<dbReference type="Gene3D" id="2.40.10.10">
    <property type="entry name" value="Trypsin-like serine proteases"/>
    <property type="match status" value="1"/>
</dbReference>
<dbReference type="InterPro" id="IPR033703">
    <property type="entry name" value="Rhv-like"/>
</dbReference>
<keyword evidence="26" id="KW-1035">Host cytoplasm</keyword>
<evidence type="ECO:0000256" key="6">
    <source>
        <dbReference type="ARBA" id="ARBA00022488"/>
    </source>
</evidence>
<keyword evidence="7" id="KW-0191">Covalent protein-RNA linkage</keyword>
<dbReference type="InterPro" id="IPR027417">
    <property type="entry name" value="P-loop_NTPase"/>
</dbReference>
<name>A0A9Y1D636_9PICO</name>
<evidence type="ECO:0000256" key="1">
    <source>
        <dbReference type="ARBA" id="ARBA00004295"/>
    </source>
</evidence>